<evidence type="ECO:0000256" key="3">
    <source>
        <dbReference type="ARBA" id="ARBA00022630"/>
    </source>
</evidence>
<evidence type="ECO:0000256" key="1">
    <source>
        <dbReference type="ARBA" id="ARBA00001974"/>
    </source>
</evidence>
<evidence type="ECO:0000259" key="5">
    <source>
        <dbReference type="Pfam" id="PF00441"/>
    </source>
</evidence>
<dbReference type="InterPro" id="IPR009075">
    <property type="entry name" value="AcylCo_DH/oxidase_C"/>
</dbReference>
<dbReference type="Proteomes" id="UP000319732">
    <property type="component" value="Unassembled WGS sequence"/>
</dbReference>
<evidence type="ECO:0000313" key="8">
    <source>
        <dbReference type="Proteomes" id="UP000319732"/>
    </source>
</evidence>
<dbReference type="SUPFAM" id="SSF56645">
    <property type="entry name" value="Acyl-CoA dehydrogenase NM domain-like"/>
    <property type="match status" value="1"/>
</dbReference>
<dbReference type="Gene3D" id="1.10.540.10">
    <property type="entry name" value="Acyl-CoA dehydrogenase/oxidase, N-terminal domain"/>
    <property type="match status" value="1"/>
</dbReference>
<proteinExistence type="inferred from homology"/>
<feature type="domain" description="Acyl-CoA dehydrogenase/oxidase N-terminal" evidence="6">
    <location>
        <begin position="21"/>
        <end position="113"/>
    </location>
</feature>
<dbReference type="Pfam" id="PF00441">
    <property type="entry name" value="Acyl-CoA_dh_1"/>
    <property type="match status" value="1"/>
</dbReference>
<accession>A0A545T3G6</accession>
<dbReference type="EMBL" id="VHSG01000020">
    <property type="protein sequence ID" value="TQV71763.1"/>
    <property type="molecule type" value="Genomic_DNA"/>
</dbReference>
<organism evidence="7 8">
    <name type="scientific">Exilibacterium tricleocarpae</name>
    <dbReference type="NCBI Taxonomy" id="2591008"/>
    <lineage>
        <taxon>Bacteria</taxon>
        <taxon>Pseudomonadati</taxon>
        <taxon>Pseudomonadota</taxon>
        <taxon>Gammaproteobacteria</taxon>
        <taxon>Cellvibrionales</taxon>
        <taxon>Cellvibrionaceae</taxon>
        <taxon>Exilibacterium</taxon>
    </lineage>
</organism>
<dbReference type="PIRSF" id="PIRSF016578">
    <property type="entry name" value="HsaA"/>
    <property type="match status" value="1"/>
</dbReference>
<evidence type="ECO:0000313" key="7">
    <source>
        <dbReference type="EMBL" id="TQV71763.1"/>
    </source>
</evidence>
<name>A0A545T3G6_9GAMM</name>
<keyword evidence="8" id="KW-1185">Reference proteome</keyword>
<dbReference type="PANTHER" id="PTHR43884">
    <property type="entry name" value="ACYL-COA DEHYDROGENASE"/>
    <property type="match status" value="1"/>
</dbReference>
<gene>
    <name evidence="7" type="ORF">FKG94_19135</name>
</gene>
<dbReference type="PANTHER" id="PTHR43884:SF12">
    <property type="entry name" value="ISOVALERYL-COA DEHYDROGENASE, MITOCHONDRIAL-RELATED"/>
    <property type="match status" value="1"/>
</dbReference>
<protein>
    <submittedName>
        <fullName evidence="7">Acyl-CoA dehydrogenase</fullName>
    </submittedName>
</protein>
<dbReference type="OrthoDB" id="2986495at2"/>
<dbReference type="AlphaFoldDB" id="A0A545T3G6"/>
<dbReference type="GO" id="GO:0050660">
    <property type="term" value="F:flavin adenine dinucleotide binding"/>
    <property type="evidence" value="ECO:0007669"/>
    <property type="project" value="InterPro"/>
</dbReference>
<dbReference type="InterPro" id="IPR046373">
    <property type="entry name" value="Acyl-CoA_Oxase/DH_mid-dom_sf"/>
</dbReference>
<reference evidence="7 8" key="1">
    <citation type="submission" date="2019-06" db="EMBL/GenBank/DDBJ databases">
        <title>Whole genome sequence for Cellvibrionaceae sp. R142.</title>
        <authorList>
            <person name="Wang G."/>
        </authorList>
    </citation>
    <scope>NUCLEOTIDE SEQUENCE [LARGE SCALE GENOMIC DNA]</scope>
    <source>
        <strain evidence="7 8">R142</strain>
    </source>
</reference>
<evidence type="ECO:0000256" key="4">
    <source>
        <dbReference type="ARBA" id="ARBA00022827"/>
    </source>
</evidence>
<dbReference type="InterPro" id="IPR036250">
    <property type="entry name" value="AcylCo_DH-like_C"/>
</dbReference>
<dbReference type="InterPro" id="IPR009100">
    <property type="entry name" value="AcylCoA_DH/oxidase_NM_dom_sf"/>
</dbReference>
<dbReference type="Pfam" id="PF02771">
    <property type="entry name" value="Acyl-CoA_dh_N"/>
    <property type="match status" value="1"/>
</dbReference>
<sequence>MDATASRDFADILKIVDTIGAGVISDTAADVDTQARFPSESFEALKSHRLLSAYVPREFGGDELSISQLCKICEMLGRYCASTAMIYAMHQIQVACIVHHARNADFFRDYLVSLCEHQYLLASATTELGIGGDLRSSLCALEPEGDNFALKKQAPVISYALDADAVMVTCRSHPEAARSDQVQVLVNTGDSEFEPLSGWDTLGFRGTCSSGYTLTASGGSHQVLPQPFADILSKTMHPVSHLVWGSLWLGLATDAVNRARASVRNAYRKNPDSPAISSIRLSEVDEQLYSMRSGLYVFIREYEDLLRDNNEDQFSNFGFSIRTNNVKLRCSEMVVDIVGRALSIVGISGYRNDSKNSLSRHIRDAYGAALMVNNDRIRQHNATMQVAIKES</sequence>
<comment type="similarity">
    <text evidence="2">Belongs to the acyl-CoA dehydrogenase family.</text>
</comment>
<dbReference type="Gene3D" id="1.20.140.10">
    <property type="entry name" value="Butyryl-CoA Dehydrogenase, subunit A, domain 3"/>
    <property type="match status" value="1"/>
</dbReference>
<dbReference type="Gene3D" id="2.40.110.10">
    <property type="entry name" value="Butyryl-CoA Dehydrogenase, subunit A, domain 2"/>
    <property type="match status" value="1"/>
</dbReference>
<keyword evidence="3" id="KW-0285">Flavoprotein</keyword>
<evidence type="ECO:0000256" key="2">
    <source>
        <dbReference type="ARBA" id="ARBA00009347"/>
    </source>
</evidence>
<dbReference type="InterPro" id="IPR013786">
    <property type="entry name" value="AcylCoA_DH/ox_N"/>
</dbReference>
<feature type="domain" description="Acyl-CoA dehydrogenase/oxidase C-terminal" evidence="5">
    <location>
        <begin position="247"/>
        <end position="366"/>
    </location>
</feature>
<evidence type="ECO:0000259" key="6">
    <source>
        <dbReference type="Pfam" id="PF02771"/>
    </source>
</evidence>
<comment type="caution">
    <text evidence="7">The sequence shown here is derived from an EMBL/GenBank/DDBJ whole genome shotgun (WGS) entry which is preliminary data.</text>
</comment>
<keyword evidence="4" id="KW-0274">FAD</keyword>
<dbReference type="RefSeq" id="WP_142928539.1">
    <property type="nucleotide sequence ID" value="NZ_ML660099.1"/>
</dbReference>
<dbReference type="GO" id="GO:0003995">
    <property type="term" value="F:acyl-CoA dehydrogenase activity"/>
    <property type="evidence" value="ECO:0007669"/>
    <property type="project" value="TreeGrafter"/>
</dbReference>
<dbReference type="SUPFAM" id="SSF47203">
    <property type="entry name" value="Acyl-CoA dehydrogenase C-terminal domain-like"/>
    <property type="match status" value="1"/>
</dbReference>
<comment type="cofactor">
    <cofactor evidence="1">
        <name>FAD</name>
        <dbReference type="ChEBI" id="CHEBI:57692"/>
    </cofactor>
</comment>
<dbReference type="InterPro" id="IPR037069">
    <property type="entry name" value="AcylCoA_DH/ox_N_sf"/>
</dbReference>